<reference evidence="2" key="1">
    <citation type="submission" date="2012-08" db="EMBL/GenBank/DDBJ databases">
        <title>The Genome Sequence of Wuchereria bancrofti.</title>
        <authorList>
            <person name="Nutman T.B."/>
            <person name="Fink D.L."/>
            <person name="Russ C."/>
            <person name="Young S."/>
            <person name="Zeng Q."/>
            <person name="Koehrsen M."/>
            <person name="Alvarado L."/>
            <person name="Berlin A."/>
            <person name="Chapman S.B."/>
            <person name="Chen Z."/>
            <person name="Freedman E."/>
            <person name="Gellesch M."/>
            <person name="Goldberg J."/>
            <person name="Griggs A."/>
            <person name="Gujja S."/>
            <person name="Heilman E.R."/>
            <person name="Heiman D."/>
            <person name="Hepburn T."/>
            <person name="Howarth C."/>
            <person name="Jen D."/>
            <person name="Larson L."/>
            <person name="Lewis B."/>
            <person name="Mehta T."/>
            <person name="Park D."/>
            <person name="Pearson M."/>
            <person name="Roberts A."/>
            <person name="Saif S."/>
            <person name="Shea T."/>
            <person name="Shenoy N."/>
            <person name="Sisk P."/>
            <person name="Stolte C."/>
            <person name="Sykes S."/>
            <person name="Walk T."/>
            <person name="White J."/>
            <person name="Yandava C."/>
            <person name="Haas B."/>
            <person name="Henn M.R."/>
            <person name="Nusbaum C."/>
            <person name="Birren B."/>
        </authorList>
    </citation>
    <scope>NUCLEOTIDE SEQUENCE [LARGE SCALE GENOMIC DNA]</scope>
    <source>
        <strain evidence="2">NA</strain>
    </source>
</reference>
<evidence type="ECO:0000313" key="1">
    <source>
        <dbReference type="EMBL" id="EJW80697.1"/>
    </source>
</evidence>
<name>J9EU96_WUCBA</name>
<comment type="caution">
    <text evidence="1">The sequence shown here is derived from an EMBL/GenBank/DDBJ whole genome shotgun (WGS) entry which is preliminary data.</text>
</comment>
<organism evidence="1 2">
    <name type="scientific">Wuchereria bancrofti</name>
    <dbReference type="NCBI Taxonomy" id="6293"/>
    <lineage>
        <taxon>Eukaryota</taxon>
        <taxon>Metazoa</taxon>
        <taxon>Ecdysozoa</taxon>
        <taxon>Nematoda</taxon>
        <taxon>Chromadorea</taxon>
        <taxon>Rhabditida</taxon>
        <taxon>Spirurina</taxon>
        <taxon>Spiruromorpha</taxon>
        <taxon>Filarioidea</taxon>
        <taxon>Onchocercidae</taxon>
        <taxon>Wuchereria</taxon>
    </lineage>
</organism>
<evidence type="ECO:0000313" key="2">
    <source>
        <dbReference type="Proteomes" id="UP000004810"/>
    </source>
</evidence>
<proteinExistence type="predicted"/>
<accession>J9EU96</accession>
<gene>
    <name evidence="1" type="ORF">WUBG_08395</name>
</gene>
<dbReference type="Proteomes" id="UP000004810">
    <property type="component" value="Unassembled WGS sequence"/>
</dbReference>
<sequence length="101" mass="11887">MWHSRILMQCFTSWYAVRVGVNIGVLEKSIGTRRIKKHSLIVFASKMYSEQPLKTVHVDICIKLIAVSERDFFLFWNIFLEYFSPDILKCKPSCSSDYNNF</sequence>
<dbReference type="EMBL" id="ADBV01004270">
    <property type="protein sequence ID" value="EJW80697.1"/>
    <property type="molecule type" value="Genomic_DNA"/>
</dbReference>
<protein>
    <submittedName>
        <fullName evidence="1">Uncharacterized protein</fullName>
    </submittedName>
</protein>
<dbReference type="AlphaFoldDB" id="J9EU96"/>